<dbReference type="RefSeq" id="WP_157891633.1">
    <property type="nucleotide sequence ID" value="NZ_LT859958.1"/>
</dbReference>
<protein>
    <submittedName>
        <fullName evidence="1">Uncharacterized protein</fullName>
    </submittedName>
</protein>
<sequence>MQESFIVTLMAHIMEATMIPKAQVERAVGPILSLFLPQVLTATFQEDPELSGEIVMICPEFPLKKTHNRQSTNIDWLMFNKSRKMLLFFELKTSDTSVNDQQNAIYNERVRQIHASGGEFLVQDVEELRDASNESGKYQYLLEKRLAPYHDQMTNCREARLIYLVPKSARQKIEGHADRVLCFSDLAKIIPDPFAQEWEVVHKELSRLDTISRRSRNLLYQPVEPPQSSEDLSDGTNFKGKLPFQEIINLSKTLGDSIVIGFSGGREALENSPLAYLEQRLFKWDDVKHGLGKKDRRNWIPGKTFTWIIERKIARQGQSTPTAEVEKMPRSVNWSGTCKFYEMVRLCKEHGNDILIGFTGGDTAFTNTTLEALRERSHYKWDWANRPVKRTKADWLPGETVLNLLNQFHQFDRPL</sequence>
<proteinExistence type="predicted"/>
<dbReference type="AlphaFoldDB" id="A0A1Y6K0W8"/>
<dbReference type="KEGG" id="abat:CFX1CAM_0266"/>
<keyword evidence="2" id="KW-1185">Reference proteome</keyword>
<dbReference type="Proteomes" id="UP000195514">
    <property type="component" value="Chromosome I"/>
</dbReference>
<organism evidence="1 2">
    <name type="scientific">Candidatus Brevifilum fermentans</name>
    <dbReference type="NCBI Taxonomy" id="1986204"/>
    <lineage>
        <taxon>Bacteria</taxon>
        <taxon>Bacillati</taxon>
        <taxon>Chloroflexota</taxon>
        <taxon>Anaerolineae</taxon>
        <taxon>Anaerolineales</taxon>
        <taxon>Anaerolineaceae</taxon>
        <taxon>Candidatus Brevifilum</taxon>
    </lineage>
</organism>
<reference evidence="2" key="1">
    <citation type="submission" date="2017-05" db="EMBL/GenBank/DDBJ databases">
        <authorList>
            <person name="Kirkegaard R."/>
            <person name="Mcilroy J S."/>
        </authorList>
    </citation>
    <scope>NUCLEOTIDE SEQUENCE [LARGE SCALE GENOMIC DNA]</scope>
</reference>
<dbReference type="EMBL" id="LT859958">
    <property type="protein sequence ID" value="SMX53332.1"/>
    <property type="molecule type" value="Genomic_DNA"/>
</dbReference>
<evidence type="ECO:0000313" key="1">
    <source>
        <dbReference type="EMBL" id="SMX53332.1"/>
    </source>
</evidence>
<accession>A0A1Y6K0W8</accession>
<evidence type="ECO:0000313" key="2">
    <source>
        <dbReference type="Proteomes" id="UP000195514"/>
    </source>
</evidence>
<dbReference type="OrthoDB" id="1100000at2"/>
<name>A0A1Y6K0W8_9CHLR</name>
<gene>
    <name evidence="1" type="ORF">CFX1CAM_0266</name>
</gene>